<evidence type="ECO:0000313" key="3">
    <source>
        <dbReference type="EMBL" id="KAE8948185.1"/>
    </source>
</evidence>
<dbReference type="Pfam" id="PF00389">
    <property type="entry name" value="2-Hacid_dh"/>
    <property type="match status" value="1"/>
</dbReference>
<dbReference type="Proteomes" id="UP000433483">
    <property type="component" value="Unassembled WGS sequence"/>
</dbReference>
<evidence type="ECO:0000313" key="6">
    <source>
        <dbReference type="EMBL" id="KAE9240798.1"/>
    </source>
</evidence>
<feature type="region of interest" description="Disordered" evidence="1">
    <location>
        <begin position="1"/>
        <end position="51"/>
    </location>
</feature>
<evidence type="ECO:0000313" key="5">
    <source>
        <dbReference type="EMBL" id="KAE9227505.1"/>
    </source>
</evidence>
<dbReference type="EMBL" id="QXGB01000154">
    <property type="protein sequence ID" value="KAE9227505.1"/>
    <property type="molecule type" value="Genomic_DNA"/>
</dbReference>
<evidence type="ECO:0000313" key="14">
    <source>
        <dbReference type="Proteomes" id="UP000476176"/>
    </source>
</evidence>
<comment type="caution">
    <text evidence="3">The sequence shown here is derived from an EMBL/GenBank/DDBJ whole genome shotgun (WGS) entry which is preliminary data.</text>
</comment>
<dbReference type="AlphaFoldDB" id="A0A6A3FQ18"/>
<accession>A0A6A3FQ18</accession>
<reference evidence="9 10" key="1">
    <citation type="submission" date="2018-08" db="EMBL/GenBank/DDBJ databases">
        <title>Genomic investigation of the strawberry pathogen Phytophthora fragariae indicates pathogenicity is determined by transcriptional variation in three key races.</title>
        <authorList>
            <person name="Adams T.M."/>
            <person name="Armitage A.D."/>
            <person name="Sobczyk M.K."/>
            <person name="Bates H.J."/>
            <person name="Dunwell J.M."/>
            <person name="Nellist C.F."/>
            <person name="Harrison R.J."/>
        </authorList>
    </citation>
    <scope>NUCLEOTIDE SEQUENCE [LARGE SCALE GENOMIC DNA]</scope>
    <source>
        <strain evidence="8 11">A4</strain>
        <strain evidence="7 12">BC-1</strain>
        <strain evidence="6 14">BC-23</strain>
        <strain evidence="5 10">NOV-27</strain>
        <strain evidence="4 13">NOV-71</strain>
        <strain evidence="3 9">NOV-9</strain>
    </source>
</reference>
<proteinExistence type="predicted"/>
<dbReference type="EMBL" id="QXGF01000058">
    <property type="protein sequence ID" value="KAE8948185.1"/>
    <property type="molecule type" value="Genomic_DNA"/>
</dbReference>
<evidence type="ECO:0000313" key="4">
    <source>
        <dbReference type="EMBL" id="KAE9129653.1"/>
    </source>
</evidence>
<dbReference type="Proteomes" id="UP000429523">
    <property type="component" value="Unassembled WGS sequence"/>
</dbReference>
<organism evidence="3 9">
    <name type="scientific">Phytophthora fragariae</name>
    <dbReference type="NCBI Taxonomy" id="53985"/>
    <lineage>
        <taxon>Eukaryota</taxon>
        <taxon>Sar</taxon>
        <taxon>Stramenopiles</taxon>
        <taxon>Oomycota</taxon>
        <taxon>Peronosporomycetes</taxon>
        <taxon>Peronosporales</taxon>
        <taxon>Peronosporaceae</taxon>
        <taxon>Phytophthora</taxon>
    </lineage>
</organism>
<protein>
    <recommendedName>
        <fullName evidence="2">D-isomer specific 2-hydroxyacid dehydrogenase catalytic domain-containing protein</fullName>
    </recommendedName>
</protein>
<dbReference type="GO" id="GO:0016616">
    <property type="term" value="F:oxidoreductase activity, acting on the CH-OH group of donors, NAD or NADP as acceptor"/>
    <property type="evidence" value="ECO:0007669"/>
    <property type="project" value="InterPro"/>
</dbReference>
<evidence type="ECO:0000313" key="10">
    <source>
        <dbReference type="Proteomes" id="UP000433483"/>
    </source>
</evidence>
<dbReference type="Gene3D" id="3.40.50.720">
    <property type="entry name" value="NAD(P)-binding Rossmann-like Domain"/>
    <property type="match status" value="1"/>
</dbReference>
<evidence type="ECO:0000256" key="1">
    <source>
        <dbReference type="SAM" id="MobiDB-lite"/>
    </source>
</evidence>
<dbReference type="Proteomes" id="UP000476176">
    <property type="component" value="Unassembled WGS sequence"/>
</dbReference>
<dbReference type="GO" id="GO:0051287">
    <property type="term" value="F:NAD binding"/>
    <property type="evidence" value="ECO:0007669"/>
    <property type="project" value="InterPro"/>
</dbReference>
<dbReference type="EMBL" id="QXGE01001090">
    <property type="protein sequence ID" value="KAE9298009.1"/>
    <property type="molecule type" value="Genomic_DNA"/>
</dbReference>
<sequence>MDVNKANDTGACTSVDEENQGGLDQATSRQFRQCSPPPRYPRVWPPAPPPPWPLRAASPVADESRLRDVRGGEADKQNLIIFGGVETELSLRRFLEDRGHEFVFTSNKDGDQSEFAEQLHDSDVIISQPFWPAYITLERVTMEPKLKLTITAGIGSDHVNLAAACDRNIRWPRSRATSSAWPITSS</sequence>
<dbReference type="EMBL" id="QXGD01000182">
    <property type="protein sequence ID" value="KAE9248911.1"/>
    <property type="molecule type" value="Genomic_DNA"/>
</dbReference>
<evidence type="ECO:0000313" key="9">
    <source>
        <dbReference type="Proteomes" id="UP000429523"/>
    </source>
</evidence>
<dbReference type="EMBL" id="QXGC01000316">
    <property type="protein sequence ID" value="KAE9240798.1"/>
    <property type="molecule type" value="Genomic_DNA"/>
</dbReference>
<feature type="compositionally biased region" description="Polar residues" evidence="1">
    <location>
        <begin position="1"/>
        <end position="12"/>
    </location>
</feature>
<evidence type="ECO:0000313" key="8">
    <source>
        <dbReference type="EMBL" id="KAE9298009.1"/>
    </source>
</evidence>
<name>A0A6A3FQ18_9STRA</name>
<dbReference type="Proteomes" id="UP000441208">
    <property type="component" value="Unassembled WGS sequence"/>
</dbReference>
<evidence type="ECO:0000313" key="13">
    <source>
        <dbReference type="Proteomes" id="UP000441208"/>
    </source>
</evidence>
<keyword evidence="10" id="KW-1185">Reference proteome</keyword>
<dbReference type="SUPFAM" id="SSF52283">
    <property type="entry name" value="Formate/glycerate dehydrogenase catalytic domain-like"/>
    <property type="match status" value="1"/>
</dbReference>
<feature type="compositionally biased region" description="Pro residues" evidence="1">
    <location>
        <begin position="35"/>
        <end position="51"/>
    </location>
</feature>
<evidence type="ECO:0000313" key="7">
    <source>
        <dbReference type="EMBL" id="KAE9248911.1"/>
    </source>
</evidence>
<dbReference type="Proteomes" id="UP000440367">
    <property type="component" value="Unassembled WGS sequence"/>
</dbReference>
<evidence type="ECO:0000259" key="2">
    <source>
        <dbReference type="Pfam" id="PF00389"/>
    </source>
</evidence>
<dbReference type="OrthoDB" id="418179at2759"/>
<dbReference type="EMBL" id="QXFZ01000157">
    <property type="protein sequence ID" value="KAE9129653.1"/>
    <property type="molecule type" value="Genomic_DNA"/>
</dbReference>
<evidence type="ECO:0000313" key="11">
    <source>
        <dbReference type="Proteomes" id="UP000437068"/>
    </source>
</evidence>
<dbReference type="Proteomes" id="UP000437068">
    <property type="component" value="Unassembled WGS sequence"/>
</dbReference>
<dbReference type="InterPro" id="IPR006139">
    <property type="entry name" value="D-isomer_2_OHA_DH_cat_dom"/>
</dbReference>
<feature type="domain" description="D-isomer specific 2-hydroxyacid dehydrogenase catalytic" evidence="2">
    <location>
        <begin position="92"/>
        <end position="172"/>
    </location>
</feature>
<gene>
    <name evidence="8" type="ORF">PF001_g16132</name>
    <name evidence="7" type="ORF">PF002_g5544</name>
    <name evidence="6" type="ORF">PF004_g7335</name>
    <name evidence="5" type="ORF">PF005_g4689</name>
    <name evidence="4" type="ORF">PF007_g4806</name>
    <name evidence="3" type="ORF">PF009_g2251</name>
</gene>
<evidence type="ECO:0000313" key="12">
    <source>
        <dbReference type="Proteomes" id="UP000440367"/>
    </source>
</evidence>